<keyword evidence="2" id="KW-1185">Reference proteome</keyword>
<evidence type="ECO:0000313" key="1">
    <source>
        <dbReference type="EMBL" id="MBR7833713.1"/>
    </source>
</evidence>
<proteinExistence type="predicted"/>
<reference evidence="1" key="1">
    <citation type="submission" date="2021-04" db="EMBL/GenBank/DDBJ databases">
        <title>Genome based classification of Actinospica acidithermotolerans sp. nov., an actinobacterium isolated from an Indonesian hot spring.</title>
        <authorList>
            <person name="Kusuma A.B."/>
            <person name="Putra K.E."/>
            <person name="Nafisah S."/>
            <person name="Loh J."/>
            <person name="Nouioui I."/>
            <person name="Goodfellow M."/>
        </authorList>
    </citation>
    <scope>NUCLEOTIDE SEQUENCE</scope>
    <source>
        <strain evidence="1">CSCA 57</strain>
    </source>
</reference>
<protein>
    <submittedName>
        <fullName evidence="1">Uncharacterized protein</fullName>
    </submittedName>
</protein>
<dbReference type="RefSeq" id="WP_212528230.1">
    <property type="nucleotide sequence ID" value="NZ_JAGSOG010000037.1"/>
</dbReference>
<dbReference type="EMBL" id="JAGSOG010000037">
    <property type="protein sequence ID" value="MBR7833713.1"/>
    <property type="molecule type" value="Genomic_DNA"/>
</dbReference>
<sequence>MPYTTRDCAAWPFGDPVATALLGLLEVELRGRGLRWRVAAPERLELHRDGAMRPGRTIDVAPLRARMARGAKADWPDLVEQAVADWLAAAERAEEAAAQAVAPWAAPLRSRLLPAHLAAATAGALSRPALPGLTEVVLCETPQGGGRLLAAEQAGTWAVPVAEVFTAARENVRRQGALERERLNVDGANVTVLAGPGPYCPTHVFWLCDYLERDGYPAVPDNGVLVVLPHRHLLAYHPIETTEAVAAAGALLRLAWRQFETAPGPLTDQLYWWREGTVSVLPVDAVGETARILPTPEFEALLDRLPGV</sequence>
<dbReference type="Proteomes" id="UP000675781">
    <property type="component" value="Unassembled WGS sequence"/>
</dbReference>
<evidence type="ECO:0000313" key="2">
    <source>
        <dbReference type="Proteomes" id="UP000675781"/>
    </source>
</evidence>
<comment type="caution">
    <text evidence="1">The sequence shown here is derived from an EMBL/GenBank/DDBJ whole genome shotgun (WGS) entry which is preliminary data.</text>
</comment>
<name>A0A941IR95_9ACTN</name>
<organism evidence="1 2">
    <name type="scientific">Actinospica durhamensis</name>
    <dbReference type="NCBI Taxonomy" id="1508375"/>
    <lineage>
        <taxon>Bacteria</taxon>
        <taxon>Bacillati</taxon>
        <taxon>Actinomycetota</taxon>
        <taxon>Actinomycetes</taxon>
        <taxon>Catenulisporales</taxon>
        <taxon>Actinospicaceae</taxon>
        <taxon>Actinospica</taxon>
    </lineage>
</organism>
<accession>A0A941IR95</accession>
<dbReference type="AlphaFoldDB" id="A0A941IR95"/>
<gene>
    <name evidence="1" type="ORF">KDL01_10585</name>
</gene>